<dbReference type="EMBL" id="JBBYAF010000001">
    <property type="protein sequence ID" value="MEL3970843.1"/>
    <property type="molecule type" value="Genomic_DNA"/>
</dbReference>
<name>A0ABU9K4B0_9BACI</name>
<keyword evidence="5" id="KW-1185">Reference proteome</keyword>
<evidence type="ECO:0000256" key="2">
    <source>
        <dbReference type="ARBA" id="ARBA00022801"/>
    </source>
</evidence>
<comment type="similarity">
    <text evidence="1">Belongs to the carbon-nitrogen hydrolase superfamily. NIT1/NIT2 family.</text>
</comment>
<dbReference type="InterPro" id="IPR050345">
    <property type="entry name" value="Aliph_Amidase/BUP"/>
</dbReference>
<dbReference type="InterPro" id="IPR001110">
    <property type="entry name" value="UPF0012_CS"/>
</dbReference>
<dbReference type="PANTHER" id="PTHR43674">
    <property type="entry name" value="NITRILASE C965.09-RELATED"/>
    <property type="match status" value="1"/>
</dbReference>
<dbReference type="Gene3D" id="3.60.110.10">
    <property type="entry name" value="Carbon-nitrogen hydrolase"/>
    <property type="match status" value="1"/>
</dbReference>
<evidence type="ECO:0000313" key="5">
    <source>
        <dbReference type="Proteomes" id="UP001389717"/>
    </source>
</evidence>
<dbReference type="PROSITE" id="PS50263">
    <property type="entry name" value="CN_HYDROLASE"/>
    <property type="match status" value="1"/>
</dbReference>
<comment type="caution">
    <text evidence="4">The sequence shown here is derived from an EMBL/GenBank/DDBJ whole genome shotgun (WGS) entry which is preliminary data.</text>
</comment>
<evidence type="ECO:0000259" key="3">
    <source>
        <dbReference type="PROSITE" id="PS50263"/>
    </source>
</evidence>
<keyword evidence="2 4" id="KW-0378">Hydrolase</keyword>
<reference evidence="4 5" key="1">
    <citation type="submission" date="2024-04" db="EMBL/GenBank/DDBJ databases">
        <title>Bacillus oryzaecorticis sp. nov., a moderately halophilic bacterium isolated from rice husks.</title>
        <authorList>
            <person name="Zhu H.-S."/>
        </authorList>
    </citation>
    <scope>NUCLEOTIDE SEQUENCE [LARGE SCALE GENOMIC DNA]</scope>
    <source>
        <strain evidence="4 5">ZC255</strain>
    </source>
</reference>
<dbReference type="PROSITE" id="PS01227">
    <property type="entry name" value="UPF0012"/>
    <property type="match status" value="1"/>
</dbReference>
<dbReference type="InterPro" id="IPR036526">
    <property type="entry name" value="C-N_Hydrolase_sf"/>
</dbReference>
<organism evidence="4 5">
    <name type="scientific">Rossellomorea oryzaecorticis</name>
    <dbReference type="NCBI Taxonomy" id="1396505"/>
    <lineage>
        <taxon>Bacteria</taxon>
        <taxon>Bacillati</taxon>
        <taxon>Bacillota</taxon>
        <taxon>Bacilli</taxon>
        <taxon>Bacillales</taxon>
        <taxon>Bacillaceae</taxon>
        <taxon>Rossellomorea</taxon>
    </lineage>
</organism>
<protein>
    <submittedName>
        <fullName evidence="4">Carbon-nitrogen hydrolase family protein</fullName>
    </submittedName>
</protein>
<dbReference type="GO" id="GO:0016787">
    <property type="term" value="F:hydrolase activity"/>
    <property type="evidence" value="ECO:0007669"/>
    <property type="project" value="UniProtKB-KW"/>
</dbReference>
<feature type="domain" description="CN hydrolase" evidence="3">
    <location>
        <begin position="2"/>
        <end position="257"/>
    </location>
</feature>
<accession>A0ABU9K4B0</accession>
<dbReference type="Proteomes" id="UP001389717">
    <property type="component" value="Unassembled WGS sequence"/>
</dbReference>
<dbReference type="PANTHER" id="PTHR43674:SF16">
    <property type="entry name" value="CARBON-NITROGEN FAMILY, PUTATIVE (AFU_ORTHOLOGUE AFUA_5G02350)-RELATED"/>
    <property type="match status" value="1"/>
</dbReference>
<dbReference type="RefSeq" id="WP_341979450.1">
    <property type="nucleotide sequence ID" value="NZ_JBBYAF010000001.1"/>
</dbReference>
<dbReference type="InterPro" id="IPR003010">
    <property type="entry name" value="C-N_Hydrolase"/>
</dbReference>
<dbReference type="CDD" id="cd07197">
    <property type="entry name" value="nitrilase"/>
    <property type="match status" value="1"/>
</dbReference>
<evidence type="ECO:0000256" key="1">
    <source>
        <dbReference type="ARBA" id="ARBA00010613"/>
    </source>
</evidence>
<sequence>MVKIAIGQITPLTGDKNTNREKMKQFTIEAAENGAKLVAFPELALSGYNCGDRFFEVAETIPGGDSTRFFEKLAAELDIYIILGMPELGLTHVLYNAAAMVGPEGYVGKWRKNALPGHATDLTGPGAFPDRRYFKSGEDLPVFDTKIGKIGVLICYDIFFPELSRLLTLKGADIIVGISGSPSFEKDIFEPIVKVRAMENTVNFVYTNLVGIEGETEYWGGGCIIGAGEKQTKLPGTPLICKAPYEGEGITLGDVDIEHHGKIRPYFPVLRDLTTGMYERLADCHRKMT</sequence>
<proteinExistence type="inferred from homology"/>
<gene>
    <name evidence="4" type="ORF">AAEO50_00985</name>
</gene>
<evidence type="ECO:0000313" key="4">
    <source>
        <dbReference type="EMBL" id="MEL3970843.1"/>
    </source>
</evidence>
<dbReference type="Pfam" id="PF00795">
    <property type="entry name" value="CN_hydrolase"/>
    <property type="match status" value="1"/>
</dbReference>
<dbReference type="SUPFAM" id="SSF56317">
    <property type="entry name" value="Carbon-nitrogen hydrolase"/>
    <property type="match status" value="1"/>
</dbReference>